<keyword evidence="6" id="KW-0732">Signal</keyword>
<dbReference type="RefSeq" id="WP_142836074.1">
    <property type="nucleotide sequence ID" value="NZ_VFSV01000055.1"/>
</dbReference>
<evidence type="ECO:0000256" key="3">
    <source>
        <dbReference type="ARBA" id="ARBA00022723"/>
    </source>
</evidence>
<dbReference type="InterPro" id="IPR002321">
    <property type="entry name" value="Cyt_c_II"/>
</dbReference>
<dbReference type="EMBL" id="VFSV01000055">
    <property type="protein sequence ID" value="TRD15149.1"/>
    <property type="molecule type" value="Genomic_DNA"/>
</dbReference>
<dbReference type="GO" id="GO:0022900">
    <property type="term" value="P:electron transport chain"/>
    <property type="evidence" value="ECO:0007669"/>
    <property type="project" value="InterPro"/>
</dbReference>
<keyword evidence="2" id="KW-0349">Heme</keyword>
<evidence type="ECO:0000313" key="7">
    <source>
        <dbReference type="EMBL" id="TRD15149.1"/>
    </source>
</evidence>
<keyword evidence="4" id="KW-0249">Electron transport</keyword>
<dbReference type="GO" id="GO:0020037">
    <property type="term" value="F:heme binding"/>
    <property type="evidence" value="ECO:0007669"/>
    <property type="project" value="InterPro"/>
</dbReference>
<dbReference type="GO" id="GO:0005506">
    <property type="term" value="F:iron ion binding"/>
    <property type="evidence" value="ECO:0007669"/>
    <property type="project" value="InterPro"/>
</dbReference>
<keyword evidence="8" id="KW-1185">Reference proteome</keyword>
<protein>
    <submittedName>
        <fullName evidence="7">Cytochrome c</fullName>
    </submittedName>
</protein>
<evidence type="ECO:0000256" key="1">
    <source>
        <dbReference type="ARBA" id="ARBA00022448"/>
    </source>
</evidence>
<comment type="caution">
    <text evidence="7">The sequence shown here is derived from an EMBL/GenBank/DDBJ whole genome shotgun (WGS) entry which is preliminary data.</text>
</comment>
<sequence>MNMKAWLVALALSSSAFAAFAHSGAMGVTKERMDAMGEMGDAMKRLTPMMRGETDYDPQVVRDAADVMIRHSGSQMTELFPEGSNGAPSEALDKIWEDWDAFSALADALADRAEGMKRAAENDLAGPDAAPTGGMMGNNQAMMGGAQGMMGQGHSMMSGGPGEMMSADLLAEMPVSAGFMAVTQTCSACHQTFRAKKK</sequence>
<dbReference type="GO" id="GO:0042597">
    <property type="term" value="C:periplasmic space"/>
    <property type="evidence" value="ECO:0007669"/>
    <property type="project" value="InterPro"/>
</dbReference>
<evidence type="ECO:0000256" key="6">
    <source>
        <dbReference type="SAM" id="SignalP"/>
    </source>
</evidence>
<gene>
    <name evidence="7" type="ORF">FEV53_17740</name>
</gene>
<evidence type="ECO:0000256" key="2">
    <source>
        <dbReference type="ARBA" id="ARBA00022617"/>
    </source>
</evidence>
<evidence type="ECO:0000256" key="4">
    <source>
        <dbReference type="ARBA" id="ARBA00022982"/>
    </source>
</evidence>
<dbReference type="GO" id="GO:0009055">
    <property type="term" value="F:electron transfer activity"/>
    <property type="evidence" value="ECO:0007669"/>
    <property type="project" value="InterPro"/>
</dbReference>
<evidence type="ECO:0000256" key="5">
    <source>
        <dbReference type="ARBA" id="ARBA00023004"/>
    </source>
</evidence>
<evidence type="ECO:0000313" key="8">
    <source>
        <dbReference type="Proteomes" id="UP000318590"/>
    </source>
</evidence>
<dbReference type="OrthoDB" id="8115790at2"/>
<dbReference type="Proteomes" id="UP000318590">
    <property type="component" value="Unassembled WGS sequence"/>
</dbReference>
<keyword evidence="1" id="KW-0813">Transport</keyword>
<keyword evidence="5" id="KW-0408">Iron</keyword>
<feature type="chain" id="PRO_5021947089" evidence="6">
    <location>
        <begin position="22"/>
        <end position="198"/>
    </location>
</feature>
<keyword evidence="3" id="KW-0479">Metal-binding</keyword>
<name>A0A547PLX5_9RHOB</name>
<dbReference type="InterPro" id="IPR010980">
    <property type="entry name" value="Cyt_c/b562"/>
</dbReference>
<reference evidence="7 8" key="1">
    <citation type="submission" date="2019-06" db="EMBL/GenBank/DDBJ databases">
        <title>Paenimaribius caenipelagi gen. nov., sp. nov., isolated from a tidal flat.</title>
        <authorList>
            <person name="Yoon J.-H."/>
        </authorList>
    </citation>
    <scope>NUCLEOTIDE SEQUENCE [LARGE SCALE GENOMIC DNA]</scope>
    <source>
        <strain evidence="7 8">JBTF-M29</strain>
    </source>
</reference>
<dbReference type="InterPro" id="IPR012127">
    <property type="entry name" value="Cyt_c_prime"/>
</dbReference>
<dbReference type="SUPFAM" id="SSF47175">
    <property type="entry name" value="Cytochromes"/>
    <property type="match status" value="1"/>
</dbReference>
<dbReference type="Pfam" id="PF01322">
    <property type="entry name" value="Cytochrom_C_2"/>
    <property type="match status" value="1"/>
</dbReference>
<dbReference type="PROSITE" id="PS51009">
    <property type="entry name" value="CYTCII"/>
    <property type="match status" value="1"/>
</dbReference>
<organism evidence="7 8">
    <name type="scientific">Palleronia caenipelagi</name>
    <dbReference type="NCBI Taxonomy" id="2489174"/>
    <lineage>
        <taxon>Bacteria</taxon>
        <taxon>Pseudomonadati</taxon>
        <taxon>Pseudomonadota</taxon>
        <taxon>Alphaproteobacteria</taxon>
        <taxon>Rhodobacterales</taxon>
        <taxon>Roseobacteraceae</taxon>
        <taxon>Palleronia</taxon>
    </lineage>
</organism>
<dbReference type="Gene3D" id="1.20.120.10">
    <property type="entry name" value="Cytochrome c/b562"/>
    <property type="match status" value="1"/>
</dbReference>
<feature type="signal peptide" evidence="6">
    <location>
        <begin position="1"/>
        <end position="21"/>
    </location>
</feature>
<proteinExistence type="predicted"/>
<dbReference type="AlphaFoldDB" id="A0A547PLX5"/>
<accession>A0A547PLX5</accession>
<dbReference type="PIRSF" id="PIRSF000027">
    <property type="entry name" value="Cytc_c_prime"/>
    <property type="match status" value="1"/>
</dbReference>